<feature type="binding site" evidence="6">
    <location>
        <position position="103"/>
    </location>
    <ligand>
        <name>Mg(2+)</name>
        <dbReference type="ChEBI" id="CHEBI:18420"/>
        <label>1</label>
    </ligand>
</feature>
<comment type="cofactor">
    <cofactor evidence="1 6">
        <name>Mg(2+)</name>
        <dbReference type="ChEBI" id="CHEBI:18420"/>
    </cofactor>
</comment>
<protein>
    <recommendedName>
        <fullName evidence="6">Inorganic pyrophosphatase</fullName>
        <ecNumber evidence="6">3.6.1.1</ecNumber>
    </recommendedName>
    <alternativeName>
        <fullName evidence="6">Pyrophosphate phospho-hydrolase</fullName>
        <shortName evidence="6">PPase</shortName>
    </alternativeName>
</protein>
<dbReference type="EMBL" id="AP014521">
    <property type="protein sequence ID" value="BAP58305.1"/>
    <property type="molecule type" value="Genomic_DNA"/>
</dbReference>
<feature type="binding site" evidence="6">
    <location>
        <position position="30"/>
    </location>
    <ligand>
        <name>substrate</name>
    </ligand>
</feature>
<keyword evidence="8" id="KW-1185">Reference proteome</keyword>
<keyword evidence="3 6" id="KW-0479">Metal-binding</keyword>
<feature type="binding site" evidence="6">
    <location>
        <position position="71"/>
    </location>
    <ligand>
        <name>Mg(2+)</name>
        <dbReference type="ChEBI" id="CHEBI:18420"/>
        <label>1</label>
    </ligand>
</feature>
<keyword evidence="4 6" id="KW-0378">Hydrolase</keyword>
<organism evidence="7 8">
    <name type="scientific">Candidatus Tachikawaea gelatinosa</name>
    <dbReference type="NCBI Taxonomy" id="1410383"/>
    <lineage>
        <taxon>Bacteria</taxon>
        <taxon>Pseudomonadati</taxon>
        <taxon>Pseudomonadota</taxon>
        <taxon>Gammaproteobacteria</taxon>
        <taxon>Enterobacterales</taxon>
        <taxon>Enterobacteriaceae</taxon>
        <taxon>Candidatus Tachikawaea</taxon>
    </lineage>
</organism>
<evidence type="ECO:0000313" key="7">
    <source>
        <dbReference type="EMBL" id="BAP58305.1"/>
    </source>
</evidence>
<evidence type="ECO:0000256" key="1">
    <source>
        <dbReference type="ARBA" id="ARBA00001946"/>
    </source>
</evidence>
<comment type="subcellular location">
    <subcellularLocation>
        <location evidence="6">Cytoplasm</location>
    </subcellularLocation>
</comment>
<dbReference type="GO" id="GO:0004427">
    <property type="term" value="F:inorganic diphosphate phosphatase activity"/>
    <property type="evidence" value="ECO:0007669"/>
    <property type="project" value="UniProtKB-UniRule"/>
</dbReference>
<dbReference type="FunFam" id="3.90.80.10:FF:000001">
    <property type="entry name" value="Inorganic pyrophosphatase"/>
    <property type="match status" value="1"/>
</dbReference>
<name>A0A090ARC3_9ENTR</name>
<dbReference type="GO" id="GO:0006796">
    <property type="term" value="P:phosphate-containing compound metabolic process"/>
    <property type="evidence" value="ECO:0007669"/>
    <property type="project" value="InterPro"/>
</dbReference>
<dbReference type="AlphaFoldDB" id="A0A090ARC3"/>
<comment type="function">
    <text evidence="6">Catalyzes the hydrolysis of inorganic pyrophosphate (PPi) forming two phosphate ions.</text>
</comment>
<reference evidence="8" key="1">
    <citation type="submission" date="2013-11" db="EMBL/GenBank/DDBJ databases">
        <title>Symbiont-containing voluminous jelly as an extraordinary maternal gift for overwintering insect nymphs.</title>
        <authorList>
            <person name="Kaiwa N."/>
            <person name="Hosokawa T."/>
            <person name="Nikoh N."/>
            <person name="Meng X.Y."/>
            <person name="Tanahashi M."/>
            <person name="Moriyama M."/>
            <person name="Maeda T."/>
            <person name="Yamaguchi K."/>
            <person name="Shigenobu S."/>
            <person name="Ito M."/>
            <person name="Fukatsu T."/>
        </authorList>
    </citation>
    <scope>NUCLEOTIDE SEQUENCE [LARGE SCALE GENOMIC DNA]</scope>
    <source>
        <strain evidence="8">UwTKB</strain>
    </source>
</reference>
<sequence>MSFKTVSSGKNLPEDVYVIIEIPCNSDPIKYEIDKKTNVFFVDRFINTAMFYPCNYGYINNTLSLDGDPLDVLVPTPYPLRSSSVILCRPVGMLNMIDESGDDKKIIAVPHKTISQEYENIKNIEDVSKLLRLQIVHFFEHYKDLEKNKWVKIIGWSSIETAKEEIINSFKRFHLRNKKST</sequence>
<feature type="binding site" evidence="6">
    <location>
        <position position="66"/>
    </location>
    <ligand>
        <name>Mg(2+)</name>
        <dbReference type="ChEBI" id="CHEBI:18420"/>
        <label>1</label>
    </ligand>
</feature>
<dbReference type="InterPro" id="IPR036649">
    <property type="entry name" value="Pyrophosphatase_sf"/>
</dbReference>
<comment type="subunit">
    <text evidence="6">Homohexamer.</text>
</comment>
<comment type="similarity">
    <text evidence="6">Belongs to the PPase family.</text>
</comment>
<reference evidence="7 8" key="2">
    <citation type="journal article" date="2014" name="Curr. Biol.">
        <title>Symbiont-Supplemented Maternal Investment Underpinning Host's Ecological Adaptation.</title>
        <authorList>
            <person name="Kaiwa N."/>
            <person name="Hosokawa T."/>
            <person name="Nikoh N."/>
            <person name="Tanahashi M."/>
            <person name="Moriyama M."/>
            <person name="Meng X.Y."/>
            <person name="Maeda T."/>
            <person name="Yamaguchi K."/>
            <person name="Shigenobu S."/>
            <person name="Ito M."/>
            <person name="Fukatsu T."/>
        </authorList>
    </citation>
    <scope>NUCLEOTIDE SEQUENCE [LARGE SCALE GENOMIC DNA]</scope>
    <source>
        <strain evidence="7 8">UwTKB</strain>
    </source>
</reference>
<gene>
    <name evidence="6 7" type="primary">ppa</name>
    <name evidence="7" type="ORF">TGUWTKB_0450</name>
</gene>
<dbReference type="STRING" id="1410383.TGUWTKB_0450"/>
<evidence type="ECO:0000256" key="5">
    <source>
        <dbReference type="ARBA" id="ARBA00022842"/>
    </source>
</evidence>
<dbReference type="Proteomes" id="UP000031627">
    <property type="component" value="Chromosome"/>
</dbReference>
<proteinExistence type="inferred from homology"/>
<evidence type="ECO:0000256" key="6">
    <source>
        <dbReference type="HAMAP-Rule" id="MF_00209"/>
    </source>
</evidence>
<dbReference type="NCBIfam" id="NF002317">
    <property type="entry name" value="PRK01250.1"/>
    <property type="match status" value="1"/>
</dbReference>
<evidence type="ECO:0000256" key="4">
    <source>
        <dbReference type="ARBA" id="ARBA00022801"/>
    </source>
</evidence>
<dbReference type="RefSeq" id="WP_041062318.1">
    <property type="nucleotide sequence ID" value="NZ_AP014521.1"/>
</dbReference>
<dbReference type="SUPFAM" id="SSF50324">
    <property type="entry name" value="Inorganic pyrophosphatase"/>
    <property type="match status" value="1"/>
</dbReference>
<dbReference type="InterPro" id="IPR008162">
    <property type="entry name" value="Pyrophosphatase"/>
</dbReference>
<keyword evidence="5 6" id="KW-0460">Magnesium</keyword>
<dbReference type="Gene3D" id="3.90.80.10">
    <property type="entry name" value="Inorganic pyrophosphatase"/>
    <property type="match status" value="1"/>
</dbReference>
<keyword evidence="2 6" id="KW-0963">Cytoplasm</keyword>
<dbReference type="EC" id="3.6.1.1" evidence="6"/>
<comment type="catalytic activity">
    <reaction evidence="6">
        <text>diphosphate + H2O = 2 phosphate + H(+)</text>
        <dbReference type="Rhea" id="RHEA:24576"/>
        <dbReference type="ChEBI" id="CHEBI:15377"/>
        <dbReference type="ChEBI" id="CHEBI:15378"/>
        <dbReference type="ChEBI" id="CHEBI:33019"/>
        <dbReference type="ChEBI" id="CHEBI:43474"/>
        <dbReference type="EC" id="3.6.1.1"/>
    </reaction>
</comment>
<evidence type="ECO:0000256" key="2">
    <source>
        <dbReference type="ARBA" id="ARBA00022490"/>
    </source>
</evidence>
<dbReference type="PROSITE" id="PS00387">
    <property type="entry name" value="PPASE"/>
    <property type="match status" value="1"/>
</dbReference>
<feature type="binding site" evidence="6">
    <location>
        <position position="142"/>
    </location>
    <ligand>
        <name>substrate</name>
    </ligand>
</feature>
<dbReference type="GO" id="GO:0005737">
    <property type="term" value="C:cytoplasm"/>
    <property type="evidence" value="ECO:0007669"/>
    <property type="project" value="UniProtKB-SubCell"/>
</dbReference>
<accession>A0A090ARC3</accession>
<dbReference type="GO" id="GO:0000287">
    <property type="term" value="F:magnesium ion binding"/>
    <property type="evidence" value="ECO:0007669"/>
    <property type="project" value="UniProtKB-UniRule"/>
</dbReference>
<feature type="binding site" evidence="6">
    <location>
        <position position="71"/>
    </location>
    <ligand>
        <name>Mg(2+)</name>
        <dbReference type="ChEBI" id="CHEBI:18420"/>
        <label>2</label>
    </ligand>
</feature>
<dbReference type="KEGG" id="sbw:TGUWTKB_0450"/>
<dbReference type="OrthoDB" id="5187599at2"/>
<dbReference type="Pfam" id="PF00719">
    <property type="entry name" value="Pyrophosphatase"/>
    <property type="match status" value="1"/>
</dbReference>
<feature type="binding site" evidence="6">
    <location>
        <position position="44"/>
    </location>
    <ligand>
        <name>substrate</name>
    </ligand>
</feature>
<dbReference type="CDD" id="cd00412">
    <property type="entry name" value="pyrophosphatase"/>
    <property type="match status" value="1"/>
</dbReference>
<dbReference type="PANTHER" id="PTHR10286">
    <property type="entry name" value="INORGANIC PYROPHOSPHATASE"/>
    <property type="match status" value="1"/>
</dbReference>
<evidence type="ECO:0000313" key="8">
    <source>
        <dbReference type="Proteomes" id="UP000031627"/>
    </source>
</evidence>
<dbReference type="HAMAP" id="MF_00209">
    <property type="entry name" value="Inorganic_PPase"/>
    <property type="match status" value="1"/>
</dbReference>
<dbReference type="HOGENOM" id="CLU_073198_1_0_6"/>
<feature type="binding site" evidence="6">
    <location>
        <position position="56"/>
    </location>
    <ligand>
        <name>substrate</name>
    </ligand>
</feature>
<evidence type="ECO:0000256" key="3">
    <source>
        <dbReference type="ARBA" id="ARBA00022723"/>
    </source>
</evidence>